<protein>
    <submittedName>
        <fullName evidence="1">Uncharacterized protein</fullName>
    </submittedName>
</protein>
<dbReference type="EMBL" id="GBXM01068641">
    <property type="protein sequence ID" value="JAH39936.1"/>
    <property type="molecule type" value="Transcribed_RNA"/>
</dbReference>
<name>A0A0E9SF79_ANGAN</name>
<dbReference type="AlphaFoldDB" id="A0A0E9SF79"/>
<organism evidence="1">
    <name type="scientific">Anguilla anguilla</name>
    <name type="common">European freshwater eel</name>
    <name type="synonym">Muraena anguilla</name>
    <dbReference type="NCBI Taxonomy" id="7936"/>
    <lineage>
        <taxon>Eukaryota</taxon>
        <taxon>Metazoa</taxon>
        <taxon>Chordata</taxon>
        <taxon>Craniata</taxon>
        <taxon>Vertebrata</taxon>
        <taxon>Euteleostomi</taxon>
        <taxon>Actinopterygii</taxon>
        <taxon>Neopterygii</taxon>
        <taxon>Teleostei</taxon>
        <taxon>Anguilliformes</taxon>
        <taxon>Anguillidae</taxon>
        <taxon>Anguilla</taxon>
    </lineage>
</organism>
<reference evidence="1" key="2">
    <citation type="journal article" date="2015" name="Fish Shellfish Immunol.">
        <title>Early steps in the European eel (Anguilla anguilla)-Vibrio vulnificus interaction in the gills: Role of the RtxA13 toxin.</title>
        <authorList>
            <person name="Callol A."/>
            <person name="Pajuelo D."/>
            <person name="Ebbesson L."/>
            <person name="Teles M."/>
            <person name="MacKenzie S."/>
            <person name="Amaro C."/>
        </authorList>
    </citation>
    <scope>NUCLEOTIDE SEQUENCE</scope>
</reference>
<reference evidence="1" key="1">
    <citation type="submission" date="2014-11" db="EMBL/GenBank/DDBJ databases">
        <authorList>
            <person name="Amaro Gonzalez C."/>
        </authorList>
    </citation>
    <scope>NUCLEOTIDE SEQUENCE</scope>
</reference>
<accession>A0A0E9SF79</accession>
<sequence>MMLYSNVPLALHLVPEMLLGELNMFIRRVDCANSAIDSSTFFLRPSTIYAVPGT</sequence>
<proteinExistence type="predicted"/>
<evidence type="ECO:0000313" key="1">
    <source>
        <dbReference type="EMBL" id="JAH39936.1"/>
    </source>
</evidence>